<dbReference type="AlphaFoldDB" id="A0A1B1AL75"/>
<dbReference type="EMBL" id="CP013244">
    <property type="protein sequence ID" value="ANP47329.1"/>
    <property type="molecule type" value="Genomic_DNA"/>
</dbReference>
<evidence type="ECO:0000313" key="3">
    <source>
        <dbReference type="Proteomes" id="UP000092498"/>
    </source>
</evidence>
<protein>
    <submittedName>
        <fullName evidence="2">Uncharacterized protein</fullName>
    </submittedName>
</protein>
<keyword evidence="1" id="KW-0732">Signal</keyword>
<reference evidence="2 3" key="1">
    <citation type="submission" date="2015-11" db="EMBL/GenBank/DDBJ databases">
        <title>Whole-Genome Sequence of Candidatus Oderbacter manganicum from the National Park Lower Oder Valley, Germany.</title>
        <authorList>
            <person name="Braun B."/>
            <person name="Liere K."/>
            <person name="Szewzyk U."/>
        </authorList>
    </citation>
    <scope>NUCLEOTIDE SEQUENCE [LARGE SCALE GENOMIC DNA]</scope>
    <source>
        <strain evidence="2 3">OTSz_A_272</strain>
    </source>
</reference>
<dbReference type="OrthoDB" id="7205807at2"/>
<feature type="signal peptide" evidence="1">
    <location>
        <begin position="1"/>
        <end position="19"/>
    </location>
</feature>
<gene>
    <name evidence="2" type="ORF">ATE48_16100</name>
</gene>
<keyword evidence="3" id="KW-1185">Reference proteome</keyword>
<dbReference type="RefSeq" id="WP_066773263.1">
    <property type="nucleotide sequence ID" value="NZ_CP013244.1"/>
</dbReference>
<dbReference type="Proteomes" id="UP000092498">
    <property type="component" value="Chromosome"/>
</dbReference>
<sequence length="223" mass="23866">MRRLLLSLAFAMSAAPAFAQGTEEEPQAAPGSIAIGMIEQAEADGIFDIVHNGQVSVRHLGSGMRCDFNRNGDDGRIIVFGAPVTTPPTPNAIPRGDDVACDMTEGAVQIRTFATRYPFGSTLEEQITGVEAAIRRRDPSAVRYPGATVRDTEDGLPLRRSTRFIITHDGARLFTRASVARVGDWILKLRYTAPAPDDAAAAQADAAADLAFDGVLSQIIEAR</sequence>
<accession>A0A1B1AL75</accession>
<evidence type="ECO:0000313" key="2">
    <source>
        <dbReference type="EMBL" id="ANP47329.1"/>
    </source>
</evidence>
<feature type="chain" id="PRO_5008518975" evidence="1">
    <location>
        <begin position="20"/>
        <end position="223"/>
    </location>
</feature>
<dbReference type="KEGG" id="cbot:ATE48_16100"/>
<proteinExistence type="predicted"/>
<evidence type="ECO:0000256" key="1">
    <source>
        <dbReference type="SAM" id="SignalP"/>
    </source>
</evidence>
<name>A0A1B1AL75_9PROT</name>
<dbReference type="InParanoid" id="A0A1B1AL75"/>
<dbReference type="STRING" id="1759059.ATE48_16100"/>
<organism evidence="2 3">
    <name type="scientific">Candidatus Viadribacter manganicus</name>
    <dbReference type="NCBI Taxonomy" id="1759059"/>
    <lineage>
        <taxon>Bacteria</taxon>
        <taxon>Pseudomonadati</taxon>
        <taxon>Pseudomonadota</taxon>
        <taxon>Alphaproteobacteria</taxon>
        <taxon>Hyphomonadales</taxon>
        <taxon>Hyphomonadaceae</taxon>
        <taxon>Candidatus Viadribacter</taxon>
    </lineage>
</organism>